<keyword evidence="1" id="KW-0560">Oxidoreductase</keyword>
<reference evidence="3" key="1">
    <citation type="submission" date="2020-05" db="EMBL/GenBank/DDBJ databases">
        <authorList>
            <person name="Chiriac C."/>
            <person name="Salcher M."/>
            <person name="Ghai R."/>
            <person name="Kavagutti S V."/>
        </authorList>
    </citation>
    <scope>NUCLEOTIDE SEQUENCE</scope>
</reference>
<dbReference type="GO" id="GO:0070967">
    <property type="term" value="F:coenzyme F420 binding"/>
    <property type="evidence" value="ECO:0007669"/>
    <property type="project" value="TreeGrafter"/>
</dbReference>
<accession>A0A6J6WJI3</accession>
<dbReference type="SUPFAM" id="SSF50475">
    <property type="entry name" value="FMN-binding split barrel"/>
    <property type="match status" value="1"/>
</dbReference>
<evidence type="ECO:0000256" key="1">
    <source>
        <dbReference type="ARBA" id="ARBA00023002"/>
    </source>
</evidence>
<dbReference type="PANTHER" id="PTHR35176">
    <property type="entry name" value="HEME OXYGENASE HI_0854-RELATED"/>
    <property type="match status" value="1"/>
</dbReference>
<name>A0A6J6WJI3_9ZZZZ</name>
<dbReference type="InterPro" id="IPR052019">
    <property type="entry name" value="F420H2_bilvrd_red/Heme_oxyg"/>
</dbReference>
<sequence length="185" mass="20644">MPAVDSKRKDFVAYRTISPDRLRACDRVVSVRDIGEDGPRPEWHAVRMFDDRAIAFLGQVRFARLATVGRDGFPHNVPIWFDIEPVADGSHDLLFVSDRAAAKTRNALANPRAGVTIGGERTDAHGYLIRGTITVEDDPGQAVTHRMIDRYEAGTPRAAELRDAWKDDDIVVLRLRPTSIVSVWA</sequence>
<gene>
    <name evidence="3" type="ORF">UFOPK2992_00004</name>
</gene>
<dbReference type="PANTHER" id="PTHR35176:SF6">
    <property type="entry name" value="HEME OXYGENASE HI_0854-RELATED"/>
    <property type="match status" value="1"/>
</dbReference>
<organism evidence="3">
    <name type="scientific">freshwater metagenome</name>
    <dbReference type="NCBI Taxonomy" id="449393"/>
    <lineage>
        <taxon>unclassified sequences</taxon>
        <taxon>metagenomes</taxon>
        <taxon>ecological metagenomes</taxon>
    </lineage>
</organism>
<dbReference type="InterPro" id="IPR011576">
    <property type="entry name" value="Pyridox_Oxase_N"/>
</dbReference>
<dbReference type="AlphaFoldDB" id="A0A6J6WJI3"/>
<dbReference type="EMBL" id="CAFAAI010000001">
    <property type="protein sequence ID" value="CAB4784880.1"/>
    <property type="molecule type" value="Genomic_DNA"/>
</dbReference>
<evidence type="ECO:0000313" key="3">
    <source>
        <dbReference type="EMBL" id="CAB4784880.1"/>
    </source>
</evidence>
<dbReference type="InterPro" id="IPR012349">
    <property type="entry name" value="Split_barrel_FMN-bd"/>
</dbReference>
<dbReference type="Gene3D" id="2.30.110.10">
    <property type="entry name" value="Electron Transport, Fmn-binding Protein, Chain A"/>
    <property type="match status" value="1"/>
</dbReference>
<dbReference type="GO" id="GO:0005829">
    <property type="term" value="C:cytosol"/>
    <property type="evidence" value="ECO:0007669"/>
    <property type="project" value="TreeGrafter"/>
</dbReference>
<feature type="domain" description="Pyridoxamine 5'-phosphate oxidase N-terminal" evidence="2">
    <location>
        <begin position="51"/>
        <end position="178"/>
    </location>
</feature>
<protein>
    <submittedName>
        <fullName evidence="3">Unannotated protein</fullName>
    </submittedName>
</protein>
<dbReference type="GO" id="GO:0016627">
    <property type="term" value="F:oxidoreductase activity, acting on the CH-CH group of donors"/>
    <property type="evidence" value="ECO:0007669"/>
    <property type="project" value="TreeGrafter"/>
</dbReference>
<proteinExistence type="predicted"/>
<dbReference type="Pfam" id="PF01243">
    <property type="entry name" value="PNPOx_N"/>
    <property type="match status" value="1"/>
</dbReference>
<evidence type="ECO:0000259" key="2">
    <source>
        <dbReference type="Pfam" id="PF01243"/>
    </source>
</evidence>